<dbReference type="InterPro" id="IPR011993">
    <property type="entry name" value="PH-like_dom_sf"/>
</dbReference>
<dbReference type="InterPro" id="IPR026847">
    <property type="entry name" value="VPS13"/>
</dbReference>
<sequence length="3052" mass="351912">MFETLLEKILLSKLGKFIIGLDRENLKVAVWQGDITLNNVHLNPDSLLRFQLPFLLSFGVISELTIKIPWTRLASAPIEIKLDGLYVLLTPQEKKNWEFSEEGEIMKRKEILESLEKKPDELSPEQEQKQKSFIEKLTGKVIDNIRVTIKNIHIRFEYGLDARSFAVGISLDSFESYTTDENWNMHFADRHQQGNTNMSIFKILKITDLCIYWNTSLNKKHNKNIVSELKSGITTQQDYLIKPINIEAKVIHNSNITKFDKPRYSISIEIKEFCINLTQKQFHDAIKLTEYITKYSKFIMKREQKKKFLALSPIERTPNNMWKHCINCVIRTLKSKKNRNIDYFALTDQEIESNKKHFKKILKKLKKEKIIDEYDKKKFDRIVYISKIQELYEWTYQVLADIDHKTKEASKKGWFRLITFSSNKQSAKDALFKEVVSTQDEEEILPLSYVWLAFNFSLGSGGFYLSKNKSGSHDQMETIVIAYEDLRVYSQSRIAGVDISLSIRTFDVLYNDYISKIVLITKLAENSHDLMRICYSSKPPDSQATARLTLEAQAIDVSLDTTALNSLLSFFLVLNVQENVKTAAWDKFQEFQDTTQETLTDLFYKQNRFEITVKASGPRIKLPSQNGCFYLSLGSIFMSNQELVQDDRYEEFNISMESLQLEYEKFSNKISIVPSFVIKFSLRYLKSKIKETKWAIKDPELEVLPDLVIIGEIPRIVAKTSPSIYHQLLKIIKTTHLDFDFSSRIHLDKKEIIKNAKLISKIRKQGSGIQNWSQYIAILSGTYIYFFANEKESIPAAEFYIKDCALTHIPEIPCAFQLQNRFGVCVISFPKEKDFQKWEDTLLDQILKLRTSKSAAKDNSQKDYEKKTVYAKINILTISLKLCNEDGIAISEIKIGQILATLDARPYDLLLNTSLGSLIIRDLQRHSSSTHFNTFAKSVDDSSGLINLNLQYFENNSPLYKNQDLAMEVKLGKVEVNWNPDIISTTLSFFTFAEYSDPDYKKAQPVGMICPNHILINFHIKLESIDVFLNNVQKEISLAVISMKYTDMNFIVFNGGYELKGCMGNLVLSDLTNYPKTALMEPLKKFTLFSVKEESESLLRFNIFIYTNDNPEKPKDVGNRVELELNSVCIIYVHQPFMRILDYVSYKIIGVFDAQARVRDINYWSPIYKLSYLLNLPTIQSLKNDEDLMQDSKSFTTLKIYMKNPMVTLAPRPGYYESLIVDLGDITICNSPGYEKQKDEDIWLDVYTIHMQNVNVVSQQSTITEHFNMHLNVIRPVLSHKQEADPGIDKRYRIEGICETIKLHFSHEDYRLVLKLLDLNMTYDDQLENYINPESIPYVHVDDPGHGGVFFDLKMEFEVLSVLLEHDNEPLSELLGIRTTFKMIKYNDLASEMKFCCQHFIGLISEHMIRKKDPDNDIQLVEGKGINEETKGEISEGIFDIPESSALQKYMQHIRLKKVLFGPLIEETPKEESPGFLLDMKTEWDGSKSLIIKFEQMRINFHWTVFQMIQNFFFYGFPDYTIEEETPYDYMHKYKPSEKFVKKEILSQYFAPRLLVNLCLKNPIMLLPTCGSDRVVIAQTGVNFMYLREPEHDNYNDEDRTGEMKYVLHQLELYTCKLEEVLSKSSFMSVRKRRITEPVQIFYECLYLRPGKLNFVYKTRYEIEKLIFTVSHRDILLLNSVAQVQNSFLTNKSSIIASLAVYPKESNAESLVIDNYTESIYSFAGVNILVINDAMGAYSPILDINFQNMRLNIVDNKKLWNLQTSISPRVNYYNPEIDVWEPFIELSTINIDINNSPLANPQNQRIVILDENMPLNLNLTEAMIMHLQIVLETWRQTTLSQANELVSPISICNKTGYYIKVCRVTINRDSKPKEELEVPINKTLNFEIDSTEIRSLDFSKETLSIMIPDFPTINGILMNKLTSFTHEVGEDIYAIVEVHFVGTTKVLTIRSEFAVINQTDYTFYLKFSVNDEDYSETQCKPGMESQVPLKYTKKNISLKPLQYIDKSWIEFDLEEFRSKQSGDCTEVRIDDFYFLLVMVRDHAIPKKITLIIKAPIIISNHLPCEMSLQIYYENLNIREINLQPKMCYKEYTTSVNSNMQCSLKLPNFNFSDRINVLHRKKRPPKYITVRDVYESLPLNVYMYYKVDSSHLINFYAPVVFINNTSVPITFYYKKTSTRKVAGQVIDNQITPAHSTKKAKISMGRFKSKSVKIGAVGVKNVIQFLGDPDSDNFQTRYQFLYEILLARVIEGELLFTKVMIISPRYLILNNMPEEDLILQQFNSRSPEILIARNSKEPFHWPDVEAEELLACKFGCGNWAYSGAFAISNIGTFTVQCKKTTSICDFKIIKIEIKLQESTTYVIFTEETEKYSSYRIDNMSQRFTIIVFQDGCREEFRKISSQSTSAFAWSQPLIDHELIVFFYNCSYAEALIDNKPEFKFKFAFDEINTIYKLPTVDEEDYIYGRTFHEGSSKVLEIIDSPISREKKREAIISQTHMTIHKVGISIIEQCPESTCEVLYLSASNITILNQATKIQKRTEVFIKSFQIDNQYNFSAIYPVLLYPADPLNDVVHFTALSFVHDDPNCVHYEKVSMKVQPLTLNLESWIVRKILEMVTRIATQNSPVYDAMQVYRSHKSPTWTKKDQILSDLRYYIANMEIQPMKLILSFVPLKEESTGSDSFNKVARALGMAITAIDSVPVKLYSAEMTDVFGTRGQIFSVIWMHYRAQLASEIFTLIGHAEILGNPIGLLNNLGTGVVDFFYEPAHGMIKGPIGAGKGLIRGTSSLLKNTIQGTFGTVSKLANSLATGITLAQDREYLSGRQREKMNKPKNVVDGVGMGFKVFFSNLGKGVAGVITEPYKGYKKKKIKGLLVGGARGVSGLFIKPMAGILDAASKAAEGIKNTTEVFNKTISFQRSRVPRAFYGEKSSVKPYNEYDAQVMFFMNQLKKGIFIKEHFVAQAVGKDLRGEKLVCVLYMVKFVLADIRTKKILWVVDIESICSCNIIDKGIVLSTFPSKYKNTKNKESFLIPFPDERIRNLLFMKIRDILKPMEINLN</sequence>
<comment type="caution">
    <text evidence="7">The sequence shown here is derived from an EMBL/GenBank/DDBJ whole genome shotgun (WGS) entry which is preliminary data.</text>
</comment>
<name>A0A1R2CHQ9_9CILI</name>
<evidence type="ECO:0000256" key="2">
    <source>
        <dbReference type="ARBA" id="ARBA00022448"/>
    </source>
</evidence>
<reference evidence="7 8" key="1">
    <citation type="submission" date="2016-11" db="EMBL/GenBank/DDBJ databases">
        <title>The macronuclear genome of Stentor coeruleus: a giant cell with tiny introns.</title>
        <authorList>
            <person name="Slabodnick M."/>
            <person name="Ruby J.G."/>
            <person name="Reiff S.B."/>
            <person name="Swart E.C."/>
            <person name="Gosai S."/>
            <person name="Prabakaran S."/>
            <person name="Witkowska E."/>
            <person name="Larue G.E."/>
            <person name="Fisher S."/>
            <person name="Freeman R.M."/>
            <person name="Gunawardena J."/>
            <person name="Chu W."/>
            <person name="Stover N.A."/>
            <person name="Gregory B.D."/>
            <person name="Nowacki M."/>
            <person name="Derisi J."/>
            <person name="Roy S.W."/>
            <person name="Marshall W.F."/>
            <person name="Sood P."/>
        </authorList>
    </citation>
    <scope>NUCLEOTIDE SEQUENCE [LARGE SCALE GENOMIC DNA]</scope>
    <source>
        <strain evidence="7">WM001</strain>
    </source>
</reference>
<evidence type="ECO:0000313" key="8">
    <source>
        <dbReference type="Proteomes" id="UP000187209"/>
    </source>
</evidence>
<evidence type="ECO:0000259" key="4">
    <source>
        <dbReference type="Pfam" id="PF12624"/>
    </source>
</evidence>
<feature type="domain" description="Intermembrane lipid transfer protein VPS13-like C-terminal" evidence="6">
    <location>
        <begin position="2914"/>
        <end position="3018"/>
    </location>
</feature>
<feature type="domain" description="Chorein N-terminal" evidence="4">
    <location>
        <begin position="1"/>
        <end position="623"/>
    </location>
</feature>
<evidence type="ECO:0000256" key="3">
    <source>
        <dbReference type="ARBA" id="ARBA00023055"/>
    </source>
</evidence>
<dbReference type="GO" id="GO:0006623">
    <property type="term" value="P:protein targeting to vacuole"/>
    <property type="evidence" value="ECO:0007669"/>
    <property type="project" value="TreeGrafter"/>
</dbReference>
<protein>
    <recommendedName>
        <fullName evidence="9">PH domain-containing protein</fullName>
    </recommendedName>
</protein>
<dbReference type="GO" id="GO:0006869">
    <property type="term" value="P:lipid transport"/>
    <property type="evidence" value="ECO:0007669"/>
    <property type="project" value="UniProtKB-KW"/>
</dbReference>
<gene>
    <name evidence="7" type="ORF">SteCoe_9616</name>
</gene>
<dbReference type="Gene3D" id="2.30.29.30">
    <property type="entry name" value="Pleckstrin-homology domain (PH domain)/Phosphotyrosine-binding domain (PTB)"/>
    <property type="match status" value="1"/>
</dbReference>
<dbReference type="Pfam" id="PF25036">
    <property type="entry name" value="VPS13_VAB"/>
    <property type="match status" value="1"/>
</dbReference>
<accession>A0A1R2CHQ9</accession>
<keyword evidence="3" id="KW-0445">Lipid transport</keyword>
<dbReference type="InterPro" id="IPR009543">
    <property type="entry name" value="VPS13_VAB"/>
</dbReference>
<dbReference type="PANTHER" id="PTHR16166:SF93">
    <property type="entry name" value="INTERMEMBRANE LIPID TRANSFER PROTEIN VPS13"/>
    <property type="match status" value="1"/>
</dbReference>
<dbReference type="PANTHER" id="PTHR16166">
    <property type="entry name" value="VACUOLAR PROTEIN SORTING-ASSOCIATED PROTEIN VPS13"/>
    <property type="match status" value="1"/>
</dbReference>
<evidence type="ECO:0000313" key="7">
    <source>
        <dbReference type="EMBL" id="OMJ88486.1"/>
    </source>
</evidence>
<organism evidence="7 8">
    <name type="scientific">Stentor coeruleus</name>
    <dbReference type="NCBI Taxonomy" id="5963"/>
    <lineage>
        <taxon>Eukaryota</taxon>
        <taxon>Sar</taxon>
        <taxon>Alveolata</taxon>
        <taxon>Ciliophora</taxon>
        <taxon>Postciliodesmatophora</taxon>
        <taxon>Heterotrichea</taxon>
        <taxon>Heterotrichida</taxon>
        <taxon>Stentoridae</taxon>
        <taxon>Stentor</taxon>
    </lineage>
</organism>
<dbReference type="InterPro" id="IPR026854">
    <property type="entry name" value="VPS13_N"/>
</dbReference>
<dbReference type="EMBL" id="MPUH01000150">
    <property type="protein sequence ID" value="OMJ88486.1"/>
    <property type="molecule type" value="Genomic_DNA"/>
</dbReference>
<keyword evidence="8" id="KW-1185">Reference proteome</keyword>
<proteinExistence type="inferred from homology"/>
<evidence type="ECO:0000259" key="5">
    <source>
        <dbReference type="Pfam" id="PF25036"/>
    </source>
</evidence>
<dbReference type="Pfam" id="PF25037">
    <property type="entry name" value="VPS13_C"/>
    <property type="match status" value="1"/>
</dbReference>
<dbReference type="Proteomes" id="UP000187209">
    <property type="component" value="Unassembled WGS sequence"/>
</dbReference>
<dbReference type="GO" id="GO:0045053">
    <property type="term" value="P:protein retention in Golgi apparatus"/>
    <property type="evidence" value="ECO:0007669"/>
    <property type="project" value="TreeGrafter"/>
</dbReference>
<evidence type="ECO:0000256" key="1">
    <source>
        <dbReference type="ARBA" id="ARBA00006545"/>
    </source>
</evidence>
<dbReference type="OrthoDB" id="272810at2759"/>
<evidence type="ECO:0008006" key="9">
    <source>
        <dbReference type="Google" id="ProtNLM"/>
    </source>
</evidence>
<dbReference type="Pfam" id="PF12624">
    <property type="entry name" value="VPS13_N"/>
    <property type="match status" value="1"/>
</dbReference>
<dbReference type="InterPro" id="IPR056748">
    <property type="entry name" value="VPS13-like_C"/>
</dbReference>
<comment type="similarity">
    <text evidence="1">Belongs to the VPS13 family.</text>
</comment>
<feature type="domain" description="Vacuolar protein sorting-associated protein 13 VPS13 adaptor binding" evidence="5">
    <location>
        <begin position="1903"/>
        <end position="2411"/>
    </location>
</feature>
<dbReference type="SUPFAM" id="SSF50729">
    <property type="entry name" value="PH domain-like"/>
    <property type="match status" value="1"/>
</dbReference>
<evidence type="ECO:0000259" key="6">
    <source>
        <dbReference type="Pfam" id="PF25037"/>
    </source>
</evidence>
<keyword evidence="2" id="KW-0813">Transport</keyword>